<keyword evidence="2" id="KW-1185">Reference proteome</keyword>
<comment type="caution">
    <text evidence="1">The sequence shown here is derived from an EMBL/GenBank/DDBJ whole genome shotgun (WGS) entry which is preliminary data.</text>
</comment>
<name>A0ABX1DP15_9HYPH</name>
<protein>
    <submittedName>
        <fullName evidence="1">Uncharacterized protein</fullName>
    </submittedName>
</protein>
<evidence type="ECO:0000313" key="2">
    <source>
        <dbReference type="Proteomes" id="UP000704467"/>
    </source>
</evidence>
<sequence>MQPVGVIVAPSGEVLVDDKQLAQKCYLEISAGKFRPENSEYEIRFN</sequence>
<gene>
    <name evidence="1" type="ORF">HED55_20230</name>
</gene>
<evidence type="ECO:0000313" key="1">
    <source>
        <dbReference type="EMBL" id="NKC04692.1"/>
    </source>
</evidence>
<proteinExistence type="predicted"/>
<accession>A0ABX1DP15</accession>
<dbReference type="EMBL" id="JAAVLN010000002">
    <property type="protein sequence ID" value="NKC04692.1"/>
    <property type="molecule type" value="Genomic_DNA"/>
</dbReference>
<reference evidence="1 2" key="1">
    <citation type="submission" date="2020-03" db="EMBL/GenBank/DDBJ databases">
        <title>Whole genome sequencing of clinical and environmental type strains of Ochrobactrum.</title>
        <authorList>
            <person name="Dharne M."/>
        </authorList>
    </citation>
    <scope>NUCLEOTIDE SEQUENCE [LARGE SCALE GENOMIC DNA]</scope>
    <source>
        <strain evidence="1 2">CIP 109452</strain>
    </source>
</reference>
<dbReference type="Proteomes" id="UP000704467">
    <property type="component" value="Unassembled WGS sequence"/>
</dbReference>
<organism evidence="1 2">
    <name type="scientific">Brucella haematophila</name>
    <dbReference type="NCBI Taxonomy" id="419474"/>
    <lineage>
        <taxon>Bacteria</taxon>
        <taxon>Pseudomonadati</taxon>
        <taxon>Pseudomonadota</taxon>
        <taxon>Alphaproteobacteria</taxon>
        <taxon>Hyphomicrobiales</taxon>
        <taxon>Brucellaceae</taxon>
        <taxon>Brucella/Ochrobactrum group</taxon>
        <taxon>Brucella</taxon>
    </lineage>
</organism>